<feature type="compositionally biased region" description="Polar residues" evidence="1">
    <location>
        <begin position="1"/>
        <end position="11"/>
    </location>
</feature>
<feature type="region of interest" description="Disordered" evidence="1">
    <location>
        <begin position="258"/>
        <end position="394"/>
    </location>
</feature>
<evidence type="ECO:0000256" key="2">
    <source>
        <dbReference type="SAM" id="Phobius"/>
    </source>
</evidence>
<feature type="region of interest" description="Disordered" evidence="1">
    <location>
        <begin position="973"/>
        <end position="1044"/>
    </location>
</feature>
<evidence type="ECO:0000259" key="3">
    <source>
        <dbReference type="Pfam" id="PF13699"/>
    </source>
</evidence>
<feature type="compositionally biased region" description="Basic and acidic residues" evidence="1">
    <location>
        <begin position="719"/>
        <end position="771"/>
    </location>
</feature>
<feature type="compositionally biased region" description="Low complexity" evidence="1">
    <location>
        <begin position="980"/>
        <end position="991"/>
    </location>
</feature>
<sequence>MKQGERQTGGSEQRAGEQGTGTRAPERQRARPAPGKVTRTGKLASGGNGAVQRRAAEADAPTDPEGGAPLDGGLRQQLEDATGFSGLASVRVHTGSASQRAAGGLGAAAFTSGQHIHFGAGQYNPNSAAGKQLIAHEVAHVVQQSGAPASATGQVGSAGDAHEAAADRFAGGFAIGMPVVQRLARGSAPSGMIQRRTGTPQPLTVEELAAPVRERLVQKRAEGTAALVAEVRSLRAQAEGQVLEAVNLAVSQTLTQEEQDALAGNTSTSSEEGAEATPTPEGGEQTPRPAANENAQGQDEEPSATPEGPQPAPTPSPTDAAPQNAESEDASAQEPGTEGQDAEGQDPAAQGDQNAPGQGGDQAQNQGGGGEQAGGQAATPAPMTTEQALQPVAAPPADERAFIQGELGFHESWTAMRGSTADRAARLFSANDLGQGLLGGGVQVLAGVGIEQLAKRVPVPGLGNMIGGGLSAYALFSNGGAGIRNIAGTIGEGFNWDGKGPWQIAADVVAMIKGVLDLIGNICNILSGLAYAFAAIAAVGGLLSVLFPPLAFLVPYIPTAINFGRMCGGVATVCMGISDLISPIPPVLRAIHILVSDQDPLQLAQQEQTYHGELQGAIASYSAAGAMSAIEGKGFNPVGNMVGGVADGAGVARSAYGDARAGNTAVNRAFGFEGGDTQGMRGAGQNNGERYFDVSGQQRTRLQENTESEQRLLGSRQDNAQEHRRAADEAHQRARDNADGGRRVRREAELAERRAVKREQRVEQSEGRVADAKNQQELQSGMQAGGPGGEVGNTTENARQAFQSNGESERQEPGGGAIERDQRGHVVLPPPPGSLQEVDQQDQTIQQLQQRLAAQQQHTQGAQGVRTEAGQRSAQLGAVQQTVDGRVQEHTALEAEHANVAQQNADVSSRTQEQSSSSDSGLGRAAEVLSPMVGPAQTVNDLVQRVPSNRFFDVSGTQQSLSQFVQGMEQITGGRDDAQEQSSQTQQVLQSREQQTAEADQLHQQTSSEGQELLMCVQNDQGQADSVAQEAASEQANSQQQEQTLEQQIQQAIQEREQKWSSLVGWAQQHYSIRQRASSGS</sequence>
<keyword evidence="5" id="KW-1185">Reference proteome</keyword>
<feature type="compositionally biased region" description="Polar residues" evidence="1">
    <location>
        <begin position="773"/>
        <end position="782"/>
    </location>
</feature>
<evidence type="ECO:0000313" key="4">
    <source>
        <dbReference type="EMBL" id="ACY15565.1"/>
    </source>
</evidence>
<feature type="region of interest" description="Disordered" evidence="1">
    <location>
        <begin position="1"/>
        <end position="74"/>
    </location>
</feature>
<keyword evidence="2" id="KW-0472">Membrane</keyword>
<dbReference type="OrthoDB" id="5400814at2"/>
<dbReference type="Pfam" id="PF13699">
    <property type="entry name" value="eCIS_core"/>
    <property type="match status" value="1"/>
</dbReference>
<feature type="compositionally biased region" description="Basic and acidic residues" evidence="1">
    <location>
        <begin position="807"/>
        <end position="824"/>
    </location>
</feature>
<feature type="compositionally biased region" description="Polar residues" evidence="1">
    <location>
        <begin position="992"/>
        <end position="1010"/>
    </location>
</feature>
<feature type="compositionally biased region" description="Low complexity" evidence="1">
    <location>
        <begin position="347"/>
        <end position="365"/>
    </location>
</feature>
<dbReference type="EMBL" id="CP001804">
    <property type="protein sequence ID" value="ACY15565.1"/>
    <property type="molecule type" value="Genomic_DNA"/>
</dbReference>
<dbReference type="AlphaFoldDB" id="D0LR57"/>
<dbReference type="eggNOG" id="COG3266">
    <property type="taxonomic scope" value="Bacteria"/>
</dbReference>
<feature type="compositionally biased region" description="Polar residues" evidence="1">
    <location>
        <begin position="792"/>
        <end position="806"/>
    </location>
</feature>
<protein>
    <recommendedName>
        <fullName evidence="3">eCIS core domain-containing protein</fullName>
    </recommendedName>
</protein>
<dbReference type="RefSeq" id="WP_012828165.1">
    <property type="nucleotide sequence ID" value="NC_013440.1"/>
</dbReference>
<keyword evidence="2" id="KW-1133">Transmembrane helix</keyword>
<name>D0LR57_HALO1</name>
<keyword evidence="2" id="KW-0812">Transmembrane</keyword>
<feature type="region of interest" description="Disordered" evidence="1">
    <location>
        <begin position="695"/>
        <end position="873"/>
    </location>
</feature>
<evidence type="ECO:0000256" key="1">
    <source>
        <dbReference type="SAM" id="MobiDB-lite"/>
    </source>
</evidence>
<dbReference type="HOGENOM" id="CLU_286022_0_0_7"/>
<evidence type="ECO:0000313" key="5">
    <source>
        <dbReference type="Proteomes" id="UP000001880"/>
    </source>
</evidence>
<dbReference type="InterPro" id="IPR025295">
    <property type="entry name" value="eCIS_core_dom"/>
</dbReference>
<feature type="compositionally biased region" description="Low complexity" evidence="1">
    <location>
        <begin position="908"/>
        <end position="920"/>
    </location>
</feature>
<feature type="region of interest" description="Disordered" evidence="1">
    <location>
        <begin position="898"/>
        <end position="922"/>
    </location>
</feature>
<dbReference type="KEGG" id="hoh:Hoch_3059"/>
<feature type="transmembrane region" description="Helical" evidence="2">
    <location>
        <begin position="529"/>
        <end position="556"/>
    </location>
</feature>
<dbReference type="Proteomes" id="UP000001880">
    <property type="component" value="Chromosome"/>
</dbReference>
<organism evidence="4 5">
    <name type="scientific">Haliangium ochraceum (strain DSM 14365 / JCM 11303 / SMP-2)</name>
    <dbReference type="NCBI Taxonomy" id="502025"/>
    <lineage>
        <taxon>Bacteria</taxon>
        <taxon>Pseudomonadati</taxon>
        <taxon>Myxococcota</taxon>
        <taxon>Polyangia</taxon>
        <taxon>Haliangiales</taxon>
        <taxon>Kofleriaceae</taxon>
        <taxon>Haliangium</taxon>
    </lineage>
</organism>
<feature type="compositionally biased region" description="Low complexity" evidence="1">
    <location>
        <begin position="836"/>
        <end position="864"/>
    </location>
</feature>
<dbReference type="STRING" id="502025.Hoch_3059"/>
<proteinExistence type="predicted"/>
<feature type="compositionally biased region" description="Basic and acidic residues" evidence="1">
    <location>
        <begin position="701"/>
        <end position="710"/>
    </location>
</feature>
<feature type="domain" description="eCIS core" evidence="3">
    <location>
        <begin position="69"/>
        <end position="147"/>
    </location>
</feature>
<accession>D0LR57</accession>
<feature type="compositionally biased region" description="Low complexity" evidence="1">
    <location>
        <begin position="1023"/>
        <end position="1044"/>
    </location>
</feature>
<gene>
    <name evidence="4" type="ordered locus">Hoch_3059</name>
</gene>
<reference evidence="4 5" key="1">
    <citation type="journal article" date="2010" name="Stand. Genomic Sci.">
        <title>Complete genome sequence of Haliangium ochraceum type strain (SMP-2).</title>
        <authorList>
            <consortium name="US DOE Joint Genome Institute (JGI-PGF)"/>
            <person name="Ivanova N."/>
            <person name="Daum C."/>
            <person name="Lang E."/>
            <person name="Abt B."/>
            <person name="Kopitz M."/>
            <person name="Saunders E."/>
            <person name="Lapidus A."/>
            <person name="Lucas S."/>
            <person name="Glavina Del Rio T."/>
            <person name="Nolan M."/>
            <person name="Tice H."/>
            <person name="Copeland A."/>
            <person name="Cheng J.F."/>
            <person name="Chen F."/>
            <person name="Bruce D."/>
            <person name="Goodwin L."/>
            <person name="Pitluck S."/>
            <person name="Mavromatis K."/>
            <person name="Pati A."/>
            <person name="Mikhailova N."/>
            <person name="Chen A."/>
            <person name="Palaniappan K."/>
            <person name="Land M."/>
            <person name="Hauser L."/>
            <person name="Chang Y.J."/>
            <person name="Jeffries C.D."/>
            <person name="Detter J.C."/>
            <person name="Brettin T."/>
            <person name="Rohde M."/>
            <person name="Goker M."/>
            <person name="Bristow J."/>
            <person name="Markowitz V."/>
            <person name="Eisen J.A."/>
            <person name="Hugenholtz P."/>
            <person name="Kyrpides N.C."/>
            <person name="Klenk H.P."/>
        </authorList>
    </citation>
    <scope>NUCLEOTIDE SEQUENCE [LARGE SCALE GENOMIC DNA]</scope>
    <source>
        <strain evidence="5">DSM 14365 / CIP 107738 / JCM 11303 / AJ 13395 / SMP-2</strain>
    </source>
</reference>